<dbReference type="GO" id="GO:0006412">
    <property type="term" value="P:translation"/>
    <property type="evidence" value="ECO:0007669"/>
    <property type="project" value="TreeGrafter"/>
</dbReference>
<dbReference type="GO" id="GO:0005762">
    <property type="term" value="C:mitochondrial large ribosomal subunit"/>
    <property type="evidence" value="ECO:0007669"/>
    <property type="project" value="InterPro"/>
</dbReference>
<gene>
    <name evidence="7" type="ORF">BDV96DRAFT_195510</name>
</gene>
<dbReference type="GO" id="GO:0003735">
    <property type="term" value="F:structural constituent of ribosome"/>
    <property type="evidence" value="ECO:0007669"/>
    <property type="project" value="InterPro"/>
</dbReference>
<evidence type="ECO:0000313" key="7">
    <source>
        <dbReference type="EMBL" id="KAF2110573.1"/>
    </source>
</evidence>
<dbReference type="InterPro" id="IPR019189">
    <property type="entry name" value="Ribosomal_mL41"/>
</dbReference>
<reference evidence="7" key="1">
    <citation type="journal article" date="2020" name="Stud. Mycol.">
        <title>101 Dothideomycetes genomes: a test case for predicting lifestyles and emergence of pathogens.</title>
        <authorList>
            <person name="Haridas S."/>
            <person name="Albert R."/>
            <person name="Binder M."/>
            <person name="Bloem J."/>
            <person name="Labutti K."/>
            <person name="Salamov A."/>
            <person name="Andreopoulos B."/>
            <person name="Baker S."/>
            <person name="Barry K."/>
            <person name="Bills G."/>
            <person name="Bluhm B."/>
            <person name="Cannon C."/>
            <person name="Castanera R."/>
            <person name="Culley D."/>
            <person name="Daum C."/>
            <person name="Ezra D."/>
            <person name="Gonzalez J."/>
            <person name="Henrissat B."/>
            <person name="Kuo A."/>
            <person name="Liang C."/>
            <person name="Lipzen A."/>
            <person name="Lutzoni F."/>
            <person name="Magnuson J."/>
            <person name="Mondo S."/>
            <person name="Nolan M."/>
            <person name="Ohm R."/>
            <person name="Pangilinan J."/>
            <person name="Park H.-J."/>
            <person name="Ramirez L."/>
            <person name="Alfaro M."/>
            <person name="Sun H."/>
            <person name="Tritt A."/>
            <person name="Yoshinaga Y."/>
            <person name="Zwiers L.-H."/>
            <person name="Turgeon B."/>
            <person name="Goodwin S."/>
            <person name="Spatafora J."/>
            <person name="Crous P."/>
            <person name="Grigoriev I."/>
        </authorList>
    </citation>
    <scope>NUCLEOTIDE SEQUENCE</scope>
    <source>
        <strain evidence="7">CBS 627.86</strain>
    </source>
</reference>
<dbReference type="Proteomes" id="UP000799770">
    <property type="component" value="Unassembled WGS sequence"/>
</dbReference>
<comment type="subcellular location">
    <subcellularLocation>
        <location evidence="1">Mitochondrion</location>
    </subcellularLocation>
</comment>
<dbReference type="OrthoDB" id="408933at2759"/>
<dbReference type="EMBL" id="ML977337">
    <property type="protein sequence ID" value="KAF2110573.1"/>
    <property type="molecule type" value="Genomic_DNA"/>
</dbReference>
<protein>
    <recommendedName>
        <fullName evidence="9">Mitochondrial ribosomal protein L27-domain-containing protein</fullName>
    </recommendedName>
</protein>
<dbReference type="PANTHER" id="PTHR21338">
    <property type="entry name" value="MITOCHONDRIAL RIBOSOMAL PROTEIN L41"/>
    <property type="match status" value="1"/>
</dbReference>
<evidence type="ECO:0000256" key="6">
    <source>
        <dbReference type="ARBA" id="ARBA00023274"/>
    </source>
</evidence>
<keyword evidence="8" id="KW-1185">Reference proteome</keyword>
<keyword evidence="4" id="KW-0689">Ribosomal protein</keyword>
<evidence type="ECO:0000313" key="8">
    <source>
        <dbReference type="Proteomes" id="UP000799770"/>
    </source>
</evidence>
<proteinExistence type="inferred from homology"/>
<sequence length="112" mass="12903">MFKPSPRLYGRLRRLPLTTKQTNKGYYKGSGTGLLGTINKKGKFKFDLDRVRTFVVPRELDTTKLTPFVSRNDVQNQHTGEGWEKQKKNFTGESYLDLWKNSRETEDGAATD</sequence>
<dbReference type="Pfam" id="PF09809">
    <property type="entry name" value="MRP-L27"/>
    <property type="match status" value="1"/>
</dbReference>
<name>A0A6A5YUH3_9PLEO</name>
<keyword evidence="6" id="KW-0687">Ribonucleoprotein</keyword>
<evidence type="ECO:0008006" key="9">
    <source>
        <dbReference type="Google" id="ProtNLM"/>
    </source>
</evidence>
<keyword evidence="3" id="KW-0809">Transit peptide</keyword>
<evidence type="ECO:0000256" key="4">
    <source>
        <dbReference type="ARBA" id="ARBA00022980"/>
    </source>
</evidence>
<accession>A0A6A5YUH3</accession>
<evidence type="ECO:0000256" key="3">
    <source>
        <dbReference type="ARBA" id="ARBA00022946"/>
    </source>
</evidence>
<evidence type="ECO:0000256" key="5">
    <source>
        <dbReference type="ARBA" id="ARBA00023128"/>
    </source>
</evidence>
<organism evidence="7 8">
    <name type="scientific">Lophiotrema nucula</name>
    <dbReference type="NCBI Taxonomy" id="690887"/>
    <lineage>
        <taxon>Eukaryota</taxon>
        <taxon>Fungi</taxon>
        <taxon>Dikarya</taxon>
        <taxon>Ascomycota</taxon>
        <taxon>Pezizomycotina</taxon>
        <taxon>Dothideomycetes</taxon>
        <taxon>Pleosporomycetidae</taxon>
        <taxon>Pleosporales</taxon>
        <taxon>Lophiotremataceae</taxon>
        <taxon>Lophiotrema</taxon>
    </lineage>
</organism>
<comment type="similarity">
    <text evidence="2">Belongs to the mitochondrion-specific ribosomal protein mL41 family.</text>
</comment>
<evidence type="ECO:0000256" key="2">
    <source>
        <dbReference type="ARBA" id="ARBA00010152"/>
    </source>
</evidence>
<dbReference type="PANTHER" id="PTHR21338:SF0">
    <property type="entry name" value="LARGE RIBOSOMAL SUBUNIT PROTEIN ML41"/>
    <property type="match status" value="1"/>
</dbReference>
<evidence type="ECO:0000256" key="1">
    <source>
        <dbReference type="ARBA" id="ARBA00004173"/>
    </source>
</evidence>
<dbReference type="AlphaFoldDB" id="A0A6A5YUH3"/>
<keyword evidence="5" id="KW-0496">Mitochondrion</keyword>